<sequence length="525" mass="56622">MSTTPNSEIHSPNDTDLDLDPAELAAMKEESPSLYPTQSRVEPPKSLFKEICFVGVLSMAQLMTQASLGQAIAPLHIIGASFGTTNPGQLSWFPAAYSLTVGTFILIAGRLGDLYGHKRFFIAGFLWYGLWSLIAGFSVYSRNSPIFFDICRALQGIGPAFLLPNALAIMGRTYKQGRRKDMVFSIFGATAPSGFLVGAVFSSLFAQLAWWPWAFWTMGMINVALAVAAYFAIPHTPSPIHENDGTSMFARIDGFGAISGVVALVLINLAWNQGPNAGWSTPYVYIMLIIGFVFIGVFGFIESRAKYPLVPMDALTKDTAFVLGCIAAGWSSFGIWVFYLWQFVEELRGQSPLLTSAQFAPCAVSGLAAALTTGAVLHKLGPSVVMMASMLAFTIGGVLIATAPVGQTYWAQTFVSIVIMPWGMDMSFPASNILLSNHMHHDHQGVAASLVNTVINYSVSIGLGFAGTVESQVNHGGMDLLRGYRGAWYMEIGLASLGLCISFLYALTQLSDRSRNKKQDEAGGA</sequence>
<evidence type="ECO:0000256" key="6">
    <source>
        <dbReference type="ARBA" id="ARBA00023136"/>
    </source>
</evidence>
<dbReference type="FunFam" id="1.20.1250.20:FF:000294">
    <property type="entry name" value="MFS transporter of unkown specificity"/>
    <property type="match status" value="1"/>
</dbReference>
<dbReference type="FunFam" id="1.20.1250.20:FF:000285">
    <property type="entry name" value="MFS general substrate transporter"/>
    <property type="match status" value="1"/>
</dbReference>
<feature type="transmembrane region" description="Helical" evidence="7">
    <location>
        <begin position="146"/>
        <end position="170"/>
    </location>
</feature>
<feature type="transmembrane region" description="Helical" evidence="7">
    <location>
        <begin position="283"/>
        <end position="301"/>
    </location>
</feature>
<dbReference type="InterPro" id="IPR036259">
    <property type="entry name" value="MFS_trans_sf"/>
</dbReference>
<feature type="transmembrane region" description="Helical" evidence="7">
    <location>
        <begin position="120"/>
        <end position="140"/>
    </location>
</feature>
<feature type="domain" description="Major facilitator superfamily (MFS) profile" evidence="8">
    <location>
        <begin position="53"/>
        <end position="510"/>
    </location>
</feature>
<keyword evidence="5 7" id="KW-1133">Transmembrane helix</keyword>
<dbReference type="PROSITE" id="PS50850">
    <property type="entry name" value="MFS"/>
    <property type="match status" value="1"/>
</dbReference>
<feature type="transmembrane region" description="Helical" evidence="7">
    <location>
        <begin position="213"/>
        <end position="233"/>
    </location>
</feature>
<dbReference type="CDD" id="cd17476">
    <property type="entry name" value="MFS_Amf1_MDR_like"/>
    <property type="match status" value="1"/>
</dbReference>
<dbReference type="RefSeq" id="XP_018078543.1">
    <property type="nucleotide sequence ID" value="XM_018213861.1"/>
</dbReference>
<evidence type="ECO:0000259" key="8">
    <source>
        <dbReference type="PROSITE" id="PS50850"/>
    </source>
</evidence>
<feature type="transmembrane region" description="Helical" evidence="7">
    <location>
        <begin position="487"/>
        <end position="508"/>
    </location>
</feature>
<dbReference type="OrthoDB" id="2428527at2759"/>
<dbReference type="GO" id="GO:0008519">
    <property type="term" value="F:ammonium channel activity"/>
    <property type="evidence" value="ECO:0007669"/>
    <property type="project" value="EnsemblFungi"/>
</dbReference>
<keyword evidence="6 7" id="KW-0472">Membrane</keyword>
<evidence type="ECO:0000256" key="5">
    <source>
        <dbReference type="ARBA" id="ARBA00022989"/>
    </source>
</evidence>
<feature type="transmembrane region" description="Helical" evidence="7">
    <location>
        <begin position="182"/>
        <end position="201"/>
    </location>
</feature>
<evidence type="ECO:0000256" key="4">
    <source>
        <dbReference type="ARBA" id="ARBA00022692"/>
    </source>
</evidence>
<evidence type="ECO:0000256" key="7">
    <source>
        <dbReference type="SAM" id="Phobius"/>
    </source>
</evidence>
<dbReference type="Proteomes" id="UP000070700">
    <property type="component" value="Unassembled WGS sequence"/>
</dbReference>
<name>A0A194XVD7_MOLSC</name>
<dbReference type="Gene3D" id="1.20.1250.20">
    <property type="entry name" value="MFS general substrate transporter like domains"/>
    <property type="match status" value="2"/>
</dbReference>
<feature type="transmembrane region" description="Helical" evidence="7">
    <location>
        <begin position="447"/>
        <end position="467"/>
    </location>
</feature>
<dbReference type="KEGG" id="psco:LY89DRAFT_679391"/>
<evidence type="ECO:0000313" key="10">
    <source>
        <dbReference type="Proteomes" id="UP000070700"/>
    </source>
</evidence>
<evidence type="ECO:0000313" key="9">
    <source>
        <dbReference type="EMBL" id="KUJ24188.1"/>
    </source>
</evidence>
<dbReference type="FunCoup" id="A0A194XVD7">
    <property type="interactions" value="43"/>
</dbReference>
<dbReference type="PANTHER" id="PTHR42718:SF1">
    <property type="entry name" value="LOW AFFINITY AMMONIUM TRANSPORTER"/>
    <property type="match status" value="1"/>
</dbReference>
<feature type="transmembrane region" description="Helical" evidence="7">
    <location>
        <begin position="90"/>
        <end position="108"/>
    </location>
</feature>
<keyword evidence="10" id="KW-1185">Reference proteome</keyword>
<evidence type="ECO:0000256" key="1">
    <source>
        <dbReference type="ARBA" id="ARBA00004141"/>
    </source>
</evidence>
<comment type="similarity">
    <text evidence="2">Belongs to the major facilitator superfamily.</text>
</comment>
<feature type="transmembrane region" description="Helical" evidence="7">
    <location>
        <begin position="353"/>
        <end position="377"/>
    </location>
</feature>
<keyword evidence="3" id="KW-0813">Transport</keyword>
<dbReference type="SUPFAM" id="SSF103473">
    <property type="entry name" value="MFS general substrate transporter"/>
    <property type="match status" value="1"/>
</dbReference>
<dbReference type="InterPro" id="IPR020846">
    <property type="entry name" value="MFS_dom"/>
</dbReference>
<gene>
    <name evidence="9" type="ORF">LY89DRAFT_679391</name>
</gene>
<evidence type="ECO:0000256" key="3">
    <source>
        <dbReference type="ARBA" id="ARBA00022448"/>
    </source>
</evidence>
<evidence type="ECO:0000256" key="2">
    <source>
        <dbReference type="ARBA" id="ARBA00008335"/>
    </source>
</evidence>
<dbReference type="InterPro" id="IPR011701">
    <property type="entry name" value="MFS"/>
</dbReference>
<dbReference type="PANTHER" id="PTHR42718">
    <property type="entry name" value="MAJOR FACILITATOR SUPERFAMILY MULTIDRUG TRANSPORTER MFSC"/>
    <property type="match status" value="1"/>
</dbReference>
<dbReference type="AlphaFoldDB" id="A0A194XVD7"/>
<dbReference type="Pfam" id="PF07690">
    <property type="entry name" value="MFS_1"/>
    <property type="match status" value="1"/>
</dbReference>
<protein>
    <submittedName>
        <fullName evidence="9">MFS general substrate transporter</fullName>
    </submittedName>
</protein>
<feature type="transmembrane region" description="Helical" evidence="7">
    <location>
        <begin position="384"/>
        <end position="403"/>
    </location>
</feature>
<accession>A0A194XVD7</accession>
<organism evidence="9 10">
    <name type="scientific">Mollisia scopiformis</name>
    <name type="common">Conifer needle endophyte fungus</name>
    <name type="synonym">Phialocephala scopiformis</name>
    <dbReference type="NCBI Taxonomy" id="149040"/>
    <lineage>
        <taxon>Eukaryota</taxon>
        <taxon>Fungi</taxon>
        <taxon>Dikarya</taxon>
        <taxon>Ascomycota</taxon>
        <taxon>Pezizomycotina</taxon>
        <taxon>Leotiomycetes</taxon>
        <taxon>Helotiales</taxon>
        <taxon>Mollisiaceae</taxon>
        <taxon>Mollisia</taxon>
    </lineage>
</organism>
<keyword evidence="4 7" id="KW-0812">Transmembrane</keyword>
<dbReference type="GO" id="GO:0005886">
    <property type="term" value="C:plasma membrane"/>
    <property type="evidence" value="ECO:0007669"/>
    <property type="project" value="EnsemblFungi"/>
</dbReference>
<feature type="transmembrane region" description="Helical" evidence="7">
    <location>
        <begin position="409"/>
        <end position="435"/>
    </location>
</feature>
<comment type="subcellular location">
    <subcellularLocation>
        <location evidence="1">Membrane</location>
        <topology evidence="1">Multi-pass membrane protein</topology>
    </subcellularLocation>
</comment>
<dbReference type="GeneID" id="28823587"/>
<reference evidence="9 10" key="1">
    <citation type="submission" date="2015-10" db="EMBL/GenBank/DDBJ databases">
        <title>Full genome of DAOMC 229536 Phialocephala scopiformis, a fungal endophyte of spruce producing the potent anti-insectan compound rugulosin.</title>
        <authorList>
            <consortium name="DOE Joint Genome Institute"/>
            <person name="Walker A.K."/>
            <person name="Frasz S.L."/>
            <person name="Seifert K.A."/>
            <person name="Miller J.D."/>
            <person name="Mondo S.J."/>
            <person name="Labutti K."/>
            <person name="Lipzen A."/>
            <person name="Dockter R."/>
            <person name="Kennedy M."/>
            <person name="Grigoriev I.V."/>
            <person name="Spatafora J.W."/>
        </authorList>
    </citation>
    <scope>NUCLEOTIDE SEQUENCE [LARGE SCALE GENOMIC DNA]</scope>
    <source>
        <strain evidence="9 10">CBS 120377</strain>
    </source>
</reference>
<feature type="transmembrane region" description="Helical" evidence="7">
    <location>
        <begin position="254"/>
        <end position="271"/>
    </location>
</feature>
<dbReference type="InParanoid" id="A0A194XVD7"/>
<proteinExistence type="inferred from homology"/>
<dbReference type="EMBL" id="KQ947404">
    <property type="protein sequence ID" value="KUJ24188.1"/>
    <property type="molecule type" value="Genomic_DNA"/>
</dbReference>
<feature type="transmembrane region" description="Helical" evidence="7">
    <location>
        <begin position="321"/>
        <end position="341"/>
    </location>
</feature>